<dbReference type="PANTHER" id="PTHR42788">
    <property type="entry name" value="TAURINE IMPORT ATP-BINDING PROTEIN-RELATED"/>
    <property type="match status" value="1"/>
</dbReference>
<dbReference type="PANTHER" id="PTHR42788:SF13">
    <property type="entry name" value="ALIPHATIC SULFONATES IMPORT ATP-BINDING PROTEIN SSUB"/>
    <property type="match status" value="1"/>
</dbReference>
<dbReference type="GO" id="GO:0016887">
    <property type="term" value="F:ATP hydrolysis activity"/>
    <property type="evidence" value="ECO:0007669"/>
    <property type="project" value="InterPro"/>
</dbReference>
<evidence type="ECO:0000313" key="6">
    <source>
        <dbReference type="Proteomes" id="UP000186108"/>
    </source>
</evidence>
<gene>
    <name evidence="5" type="ORF">R1CP_34965</name>
</gene>
<proteinExistence type="predicted"/>
<dbReference type="SUPFAM" id="SSF52540">
    <property type="entry name" value="P-loop containing nucleoside triphosphate hydrolases"/>
    <property type="match status" value="1"/>
</dbReference>
<dbReference type="PROSITE" id="PS50893">
    <property type="entry name" value="ABC_TRANSPORTER_2"/>
    <property type="match status" value="1"/>
</dbReference>
<accession>A0A1B1KG64</accession>
<dbReference type="GO" id="GO:0005524">
    <property type="term" value="F:ATP binding"/>
    <property type="evidence" value="ECO:0007669"/>
    <property type="project" value="UniProtKB-KW"/>
</dbReference>
<dbReference type="Proteomes" id="UP000186108">
    <property type="component" value="Chromosome"/>
</dbReference>
<keyword evidence="2" id="KW-0547">Nucleotide-binding</keyword>
<name>A0A1B1KG64_RHOOP</name>
<dbReference type="InterPro" id="IPR003439">
    <property type="entry name" value="ABC_transporter-like_ATP-bd"/>
</dbReference>
<evidence type="ECO:0000313" key="5">
    <source>
        <dbReference type="EMBL" id="ANS31601.1"/>
    </source>
</evidence>
<organism evidence="5 6">
    <name type="scientific">Rhodococcus opacus</name>
    <name type="common">Nocardia opaca</name>
    <dbReference type="NCBI Taxonomy" id="37919"/>
    <lineage>
        <taxon>Bacteria</taxon>
        <taxon>Bacillati</taxon>
        <taxon>Actinomycetota</taxon>
        <taxon>Actinomycetes</taxon>
        <taxon>Mycobacteriales</taxon>
        <taxon>Nocardiaceae</taxon>
        <taxon>Rhodococcus</taxon>
    </lineage>
</organism>
<dbReference type="Pfam" id="PF00005">
    <property type="entry name" value="ABC_tran"/>
    <property type="match status" value="1"/>
</dbReference>
<dbReference type="PATRIC" id="fig|37919.13.peg.7354"/>
<evidence type="ECO:0000256" key="2">
    <source>
        <dbReference type="ARBA" id="ARBA00022741"/>
    </source>
</evidence>
<dbReference type="CDD" id="cd03293">
    <property type="entry name" value="ABC_NrtD_SsuB_transporters"/>
    <property type="match status" value="1"/>
</dbReference>
<evidence type="ECO:0000256" key="1">
    <source>
        <dbReference type="ARBA" id="ARBA00022448"/>
    </source>
</evidence>
<feature type="domain" description="ABC transporter" evidence="4">
    <location>
        <begin position="6"/>
        <end position="242"/>
    </location>
</feature>
<keyword evidence="3 5" id="KW-0067">ATP-binding</keyword>
<dbReference type="InterPro" id="IPR003593">
    <property type="entry name" value="AAA+_ATPase"/>
</dbReference>
<dbReference type="EMBL" id="CP009111">
    <property type="protein sequence ID" value="ANS31601.1"/>
    <property type="molecule type" value="Genomic_DNA"/>
</dbReference>
<evidence type="ECO:0000259" key="4">
    <source>
        <dbReference type="PROSITE" id="PS50893"/>
    </source>
</evidence>
<dbReference type="PROSITE" id="PS00211">
    <property type="entry name" value="ABC_TRANSPORTER_1"/>
    <property type="match status" value="1"/>
</dbReference>
<dbReference type="SMART" id="SM00382">
    <property type="entry name" value="AAA"/>
    <property type="match status" value="1"/>
</dbReference>
<dbReference type="InterPro" id="IPR050166">
    <property type="entry name" value="ABC_transporter_ATP-bind"/>
</dbReference>
<evidence type="ECO:0000256" key="3">
    <source>
        <dbReference type="ARBA" id="ARBA00022840"/>
    </source>
</evidence>
<dbReference type="RefSeq" id="WP_065492700.1">
    <property type="nucleotide sequence ID" value="NZ_CP009111.1"/>
</dbReference>
<dbReference type="InterPro" id="IPR027417">
    <property type="entry name" value="P-loop_NTPase"/>
</dbReference>
<dbReference type="Gene3D" id="3.40.50.300">
    <property type="entry name" value="P-loop containing nucleotide triphosphate hydrolases"/>
    <property type="match status" value="1"/>
</dbReference>
<dbReference type="InterPro" id="IPR017871">
    <property type="entry name" value="ABC_transporter-like_CS"/>
</dbReference>
<protein>
    <submittedName>
        <fullName evidence="5">Putative ABC transporter ATP-binding protein</fullName>
    </submittedName>
</protein>
<sequence>MTTTQVESKNVSFDGIGMTFDSDTGRTEAVRNVTASIAEGQFVSVIGPSGCGKSTLLDMACGLLVPSRGRVTIDGEIVTGPRKDTAMVFQEDSTLHWRSVLDNVAFGLEIKHVDKDERLEKARAMIELVGLKGFEKHRPGQLSGGMRQRVAIARALATDPRILLMDEPFGALDQQTRQFIGRELLKIWEQTHNRVLFVTHDIQEAIYLSDQIWVMSARPSVVREVIDVGLPRPRPSGTHAMARFKELEDHLWWIIKEEAAKTLGHGTDAA</sequence>
<reference evidence="5 6" key="1">
    <citation type="submission" date="2014-07" db="EMBL/GenBank/DDBJ databases">
        <authorList>
            <person name="Zhang J.E."/>
            <person name="Yang H."/>
            <person name="Guo J."/>
            <person name="Deng Z."/>
            <person name="Luo H."/>
            <person name="Luo M."/>
            <person name="Zhao B."/>
        </authorList>
    </citation>
    <scope>NUCLEOTIDE SEQUENCE [LARGE SCALE GENOMIC DNA]</scope>
    <source>
        <strain evidence="5 6">1CP</strain>
    </source>
</reference>
<dbReference type="AlphaFoldDB" id="A0A1B1KG64"/>
<keyword evidence="1" id="KW-0813">Transport</keyword>